<dbReference type="OrthoDB" id="7820657at2"/>
<dbReference type="AlphaFoldDB" id="A0A2T6KBA4"/>
<comment type="caution">
    <text evidence="1">The sequence shown here is derived from an EMBL/GenBank/DDBJ whole genome shotgun (WGS) entry which is preliminary data.</text>
</comment>
<protein>
    <recommendedName>
        <fullName evidence="3">Glycosyl transferase family 2</fullName>
    </recommendedName>
</protein>
<evidence type="ECO:0000313" key="1">
    <source>
        <dbReference type="EMBL" id="PUB12149.1"/>
    </source>
</evidence>
<organism evidence="1 2">
    <name type="scientific">Yoonia sediminilitoris</name>
    <dbReference type="NCBI Taxonomy" id="1286148"/>
    <lineage>
        <taxon>Bacteria</taxon>
        <taxon>Pseudomonadati</taxon>
        <taxon>Pseudomonadota</taxon>
        <taxon>Alphaproteobacteria</taxon>
        <taxon>Rhodobacterales</taxon>
        <taxon>Paracoccaceae</taxon>
        <taxon>Yoonia</taxon>
    </lineage>
</organism>
<dbReference type="RefSeq" id="WP_108387517.1">
    <property type="nucleotide sequence ID" value="NZ_QBUD01000011.1"/>
</dbReference>
<evidence type="ECO:0008006" key="3">
    <source>
        <dbReference type="Google" id="ProtNLM"/>
    </source>
</evidence>
<proteinExistence type="predicted"/>
<dbReference type="EMBL" id="QBUD01000011">
    <property type="protein sequence ID" value="PUB12149.1"/>
    <property type="molecule type" value="Genomic_DNA"/>
</dbReference>
<reference evidence="1 2" key="1">
    <citation type="submission" date="2018-04" db="EMBL/GenBank/DDBJ databases">
        <title>Genomic Encyclopedia of Archaeal and Bacterial Type Strains, Phase II (KMG-II): from individual species to whole genera.</title>
        <authorList>
            <person name="Goeker M."/>
        </authorList>
    </citation>
    <scope>NUCLEOTIDE SEQUENCE [LARGE SCALE GENOMIC DNA]</scope>
    <source>
        <strain evidence="1 2">DSM 29955</strain>
    </source>
</reference>
<keyword evidence="2" id="KW-1185">Reference proteome</keyword>
<evidence type="ECO:0000313" key="2">
    <source>
        <dbReference type="Proteomes" id="UP000244523"/>
    </source>
</evidence>
<dbReference type="Proteomes" id="UP000244523">
    <property type="component" value="Unassembled WGS sequence"/>
</dbReference>
<gene>
    <name evidence="1" type="ORF">C8N45_111126</name>
</gene>
<accession>A0A2T6KBA4</accession>
<name>A0A2T6KBA4_9RHOB</name>
<sequence>MHYPDLSALIADRRRALAKGPIALVLVEDEVEVASTFDHLQNCGFAKIIAFAAADMDIPAEIDRVDHEVLTDLALVEIVNAVIGAAPGQWIHYCFNGEYLFYPFCEDRSVGELAAFCTEERRDTVLTYVVDLYANDLTAFPDGVNKAAAYLDKSGYYALARKDETGGFLDRQLDFFGGLRWRFEEHVATHRRRIDRMSLFKAAPDLRMGPDRRFNLSEHNTYACPWHNSPTAAVCSFRTAKALRRNPGSRDQIGNLCWQYTARFNWHSQQLFDLGLMEPGQWF</sequence>